<evidence type="ECO:0000313" key="3">
    <source>
        <dbReference type="Proteomes" id="UP000807469"/>
    </source>
</evidence>
<feature type="compositionally biased region" description="Low complexity" evidence="1">
    <location>
        <begin position="121"/>
        <end position="134"/>
    </location>
</feature>
<protein>
    <submittedName>
        <fullName evidence="2">Uncharacterized protein</fullName>
    </submittedName>
</protein>
<dbReference type="Proteomes" id="UP000807469">
    <property type="component" value="Unassembled WGS sequence"/>
</dbReference>
<feature type="compositionally biased region" description="Low complexity" evidence="1">
    <location>
        <begin position="59"/>
        <end position="73"/>
    </location>
</feature>
<name>A0A9P6CUQ5_9AGAR</name>
<feature type="compositionally biased region" description="Polar residues" evidence="1">
    <location>
        <begin position="135"/>
        <end position="146"/>
    </location>
</feature>
<gene>
    <name evidence="2" type="ORF">BDN70DRAFT_877152</name>
</gene>
<evidence type="ECO:0000256" key="1">
    <source>
        <dbReference type="SAM" id="MobiDB-lite"/>
    </source>
</evidence>
<accession>A0A9P6CUQ5</accession>
<feature type="region of interest" description="Disordered" evidence="1">
    <location>
        <begin position="1"/>
        <end position="185"/>
    </location>
</feature>
<reference evidence="2" key="1">
    <citation type="submission" date="2020-11" db="EMBL/GenBank/DDBJ databases">
        <authorList>
            <consortium name="DOE Joint Genome Institute"/>
            <person name="Ahrendt S."/>
            <person name="Riley R."/>
            <person name="Andreopoulos W."/>
            <person name="Labutti K."/>
            <person name="Pangilinan J."/>
            <person name="Ruiz-Duenas F.J."/>
            <person name="Barrasa J.M."/>
            <person name="Sanchez-Garcia M."/>
            <person name="Camarero S."/>
            <person name="Miyauchi S."/>
            <person name="Serrano A."/>
            <person name="Linde D."/>
            <person name="Babiker R."/>
            <person name="Drula E."/>
            <person name="Ayuso-Fernandez I."/>
            <person name="Pacheco R."/>
            <person name="Padilla G."/>
            <person name="Ferreira P."/>
            <person name="Barriuso J."/>
            <person name="Kellner H."/>
            <person name="Castanera R."/>
            <person name="Alfaro M."/>
            <person name="Ramirez L."/>
            <person name="Pisabarro A.G."/>
            <person name="Kuo A."/>
            <person name="Tritt A."/>
            <person name="Lipzen A."/>
            <person name="He G."/>
            <person name="Yan M."/>
            <person name="Ng V."/>
            <person name="Cullen D."/>
            <person name="Martin F."/>
            <person name="Rosso M.-N."/>
            <person name="Henrissat B."/>
            <person name="Hibbett D."/>
            <person name="Martinez A.T."/>
            <person name="Grigoriev I.V."/>
        </authorList>
    </citation>
    <scope>NUCLEOTIDE SEQUENCE</scope>
    <source>
        <strain evidence="2">CIRM-BRFM 674</strain>
    </source>
</reference>
<proteinExistence type="predicted"/>
<organism evidence="2 3">
    <name type="scientific">Pholiota conissans</name>
    <dbReference type="NCBI Taxonomy" id="109636"/>
    <lineage>
        <taxon>Eukaryota</taxon>
        <taxon>Fungi</taxon>
        <taxon>Dikarya</taxon>
        <taxon>Basidiomycota</taxon>
        <taxon>Agaricomycotina</taxon>
        <taxon>Agaricomycetes</taxon>
        <taxon>Agaricomycetidae</taxon>
        <taxon>Agaricales</taxon>
        <taxon>Agaricineae</taxon>
        <taxon>Strophariaceae</taxon>
        <taxon>Pholiota</taxon>
    </lineage>
</organism>
<dbReference type="AlphaFoldDB" id="A0A9P6CUQ5"/>
<sequence length="185" mass="18644">MAQRIRDTGFVVPPPQTHHVIHHPVLPSIPVPPSVTVPPGTLYSSAPPSVTNPLPPSGAGPSAGPSSGMNSPGTASSSTNSPEKQLKTIPQQQQQQSQQQSQSQDGSQQQAQASGSGGSGQPPASASSPAISSGNTTNTPALSNTSLKRKQAGGDSTSPTVGNNPDQPQKRGPRKRVRAGTTGAG</sequence>
<dbReference type="EMBL" id="MU155188">
    <property type="protein sequence ID" value="KAF9480831.1"/>
    <property type="molecule type" value="Genomic_DNA"/>
</dbReference>
<feature type="compositionally biased region" description="Low complexity" evidence="1">
    <location>
        <begin position="90"/>
        <end position="114"/>
    </location>
</feature>
<feature type="compositionally biased region" description="Polar residues" evidence="1">
    <location>
        <begin position="43"/>
        <end position="52"/>
    </location>
</feature>
<keyword evidence="3" id="KW-1185">Reference proteome</keyword>
<comment type="caution">
    <text evidence="2">The sequence shown here is derived from an EMBL/GenBank/DDBJ whole genome shotgun (WGS) entry which is preliminary data.</text>
</comment>
<feature type="compositionally biased region" description="Polar residues" evidence="1">
    <location>
        <begin position="154"/>
        <end position="167"/>
    </location>
</feature>
<evidence type="ECO:0000313" key="2">
    <source>
        <dbReference type="EMBL" id="KAF9480831.1"/>
    </source>
</evidence>
<feature type="compositionally biased region" description="Polar residues" evidence="1">
    <location>
        <begin position="74"/>
        <end position="83"/>
    </location>
</feature>
<feature type="compositionally biased region" description="Pro residues" evidence="1">
    <location>
        <begin position="27"/>
        <end position="36"/>
    </location>
</feature>